<feature type="binding site" evidence="6">
    <location>
        <position position="47"/>
    </location>
    <ligand>
        <name>[4Fe-4S] cluster</name>
        <dbReference type="ChEBI" id="CHEBI:49883"/>
        <label>1</label>
    </ligand>
</feature>
<keyword evidence="5 6" id="KW-0411">Iron-sulfur</keyword>
<dbReference type="CDD" id="cd10564">
    <property type="entry name" value="NapF_like"/>
    <property type="match status" value="1"/>
</dbReference>
<dbReference type="Pfam" id="PF12838">
    <property type="entry name" value="Fer4_7"/>
    <property type="match status" value="1"/>
</dbReference>
<dbReference type="GO" id="GO:0005737">
    <property type="term" value="C:cytoplasm"/>
    <property type="evidence" value="ECO:0007669"/>
    <property type="project" value="UniProtKB-SubCell"/>
</dbReference>
<gene>
    <name evidence="6 8" type="primary">napF</name>
    <name evidence="8" type="ORF">IPJ27_10395</name>
</gene>
<feature type="domain" description="4Fe-4S ferredoxin-type" evidence="7">
    <location>
        <begin position="133"/>
        <end position="162"/>
    </location>
</feature>
<feature type="binding site" evidence="6">
    <location>
        <position position="145"/>
    </location>
    <ligand>
        <name>[4Fe-4S] cluster</name>
        <dbReference type="ChEBI" id="CHEBI:49883"/>
        <label>3</label>
    </ligand>
</feature>
<proteinExistence type="inferred from homology"/>
<dbReference type="Pfam" id="PF00037">
    <property type="entry name" value="Fer4"/>
    <property type="match status" value="1"/>
</dbReference>
<evidence type="ECO:0000256" key="5">
    <source>
        <dbReference type="ARBA" id="ARBA00023014"/>
    </source>
</evidence>
<feature type="binding site" evidence="6">
    <location>
        <position position="142"/>
    </location>
    <ligand>
        <name>[4Fe-4S] cluster</name>
        <dbReference type="ChEBI" id="CHEBI:49883"/>
        <label>3</label>
    </ligand>
</feature>
<dbReference type="GO" id="GO:0046872">
    <property type="term" value="F:metal ion binding"/>
    <property type="evidence" value="ECO:0007669"/>
    <property type="project" value="UniProtKB-KW"/>
</dbReference>
<comment type="subunit">
    <text evidence="6">Interacts with the cytoplasmic NapA precursor.</text>
</comment>
<evidence type="ECO:0000256" key="3">
    <source>
        <dbReference type="ARBA" id="ARBA00022737"/>
    </source>
</evidence>
<feature type="binding site" evidence="6">
    <location>
        <position position="72"/>
    </location>
    <ligand>
        <name>[4Fe-4S] cluster</name>
        <dbReference type="ChEBI" id="CHEBI:49883"/>
        <label>2</label>
    </ligand>
</feature>
<dbReference type="PANTHER" id="PTHR43687:SF1">
    <property type="entry name" value="FERREDOXIN III"/>
    <property type="match status" value="1"/>
</dbReference>
<organism evidence="8 9">
    <name type="scientific">Candidatus Accumulibacter proximus</name>
    <dbReference type="NCBI Taxonomy" id="2954385"/>
    <lineage>
        <taxon>Bacteria</taxon>
        <taxon>Pseudomonadati</taxon>
        <taxon>Pseudomonadota</taxon>
        <taxon>Betaproteobacteria</taxon>
        <taxon>Candidatus Accumulibacter</taxon>
    </lineage>
</organism>
<feature type="binding site" evidence="6">
    <location>
        <position position="79"/>
    </location>
    <ligand>
        <name>[4Fe-4S] cluster</name>
        <dbReference type="ChEBI" id="CHEBI:49883"/>
        <label>2</label>
    </ligand>
</feature>
<reference evidence="8 9" key="1">
    <citation type="submission" date="2020-10" db="EMBL/GenBank/DDBJ databases">
        <title>Connecting structure to function with the recovery of over 1000 high-quality activated sludge metagenome-assembled genomes encoding full-length rRNA genes using long-read sequencing.</title>
        <authorList>
            <person name="Singleton C.M."/>
            <person name="Petriglieri F."/>
            <person name="Kristensen J.M."/>
            <person name="Kirkegaard R.H."/>
            <person name="Michaelsen T.Y."/>
            <person name="Andersen M.H."/>
            <person name="Karst S.M."/>
            <person name="Dueholm M.S."/>
            <person name="Nielsen P.H."/>
            <person name="Albertsen M."/>
        </authorList>
    </citation>
    <scope>NUCLEOTIDE SEQUENCE [LARGE SCALE GENOMIC DNA]</scope>
    <source>
        <strain evidence="8">EsbW_18-Q3-R4-48_BATAC.285</strain>
    </source>
</reference>
<comment type="subcellular location">
    <subcellularLocation>
        <location evidence="6">Cytoplasm</location>
    </subcellularLocation>
</comment>
<evidence type="ECO:0000313" key="8">
    <source>
        <dbReference type="EMBL" id="MBK7675123.1"/>
    </source>
</evidence>
<dbReference type="Gene3D" id="3.30.70.20">
    <property type="match status" value="2"/>
</dbReference>
<evidence type="ECO:0000256" key="6">
    <source>
        <dbReference type="HAMAP-Rule" id="MF_02201"/>
    </source>
</evidence>
<dbReference type="Proteomes" id="UP000697998">
    <property type="component" value="Unassembled WGS sequence"/>
</dbReference>
<keyword evidence="4 6" id="KW-0408">Iron</keyword>
<evidence type="ECO:0000256" key="4">
    <source>
        <dbReference type="ARBA" id="ARBA00023004"/>
    </source>
</evidence>
<feature type="binding site" evidence="6">
    <location>
        <position position="152"/>
    </location>
    <ligand>
        <name>[4Fe-4S] cluster</name>
        <dbReference type="ChEBI" id="CHEBI:49883"/>
        <label>3</label>
    </ligand>
</feature>
<comment type="function">
    <text evidence="6">Could be involved in the maturation of NapA, the catalytic subunit of the periplasmic nitrate reductase, before its export into the periplasm.</text>
</comment>
<keyword evidence="1 6" id="KW-0004">4Fe-4S</keyword>
<dbReference type="EMBL" id="JADJMH010000007">
    <property type="protein sequence ID" value="MBK7675123.1"/>
    <property type="molecule type" value="Genomic_DNA"/>
</dbReference>
<dbReference type="PROSITE" id="PS51379">
    <property type="entry name" value="4FE4S_FER_2"/>
    <property type="match status" value="3"/>
</dbReference>
<feature type="binding site" evidence="6">
    <location>
        <position position="43"/>
    </location>
    <ligand>
        <name>[4Fe-4S] cluster</name>
        <dbReference type="ChEBI" id="CHEBI:49883"/>
        <label>1</label>
    </ligand>
</feature>
<dbReference type="InterPro" id="IPR004496">
    <property type="entry name" value="NapF"/>
</dbReference>
<feature type="domain" description="4Fe-4S ferredoxin-type" evidence="7">
    <location>
        <begin position="58"/>
        <end position="89"/>
    </location>
</feature>
<dbReference type="NCBIfam" id="TIGR00402">
    <property type="entry name" value="napF"/>
    <property type="match status" value="1"/>
</dbReference>
<feature type="binding site" evidence="6">
    <location>
        <position position="37"/>
    </location>
    <ligand>
        <name>[4Fe-4S] cluster</name>
        <dbReference type="ChEBI" id="CHEBI:49883"/>
        <label>1</label>
    </ligand>
</feature>
<dbReference type="HAMAP" id="MF_02201">
    <property type="entry name" value="NapF"/>
    <property type="match status" value="1"/>
</dbReference>
<dbReference type="InterPro" id="IPR050572">
    <property type="entry name" value="Fe-S_Ferredoxin"/>
</dbReference>
<dbReference type="PANTHER" id="PTHR43687">
    <property type="entry name" value="ADENYLYLSULFATE REDUCTASE, BETA SUBUNIT"/>
    <property type="match status" value="1"/>
</dbReference>
<evidence type="ECO:0000256" key="1">
    <source>
        <dbReference type="ARBA" id="ARBA00022485"/>
    </source>
</evidence>
<sequence>MADPVSRRNFLRGRFAKRPVALRPPWAVAEAAFLIACTGCGDCRTACPTRIIGQGDGGFPALDFSLGECTFCAACASVCTTGALQRTPGQPPWCLRATIGERCLARQQIECRICGDLCGAEAIRFLPQLGGISLAVVCVAQCTGCGACVASCPAAAIDLGQSPDAA</sequence>
<keyword evidence="6" id="KW-0963">Cytoplasm</keyword>
<keyword evidence="2 6" id="KW-0479">Metal-binding</keyword>
<keyword evidence="3 6" id="KW-0677">Repeat</keyword>
<dbReference type="InterPro" id="IPR017900">
    <property type="entry name" value="4Fe4S_Fe_S_CS"/>
</dbReference>
<name>A0A935PXE5_9PROT</name>
<protein>
    <recommendedName>
        <fullName evidence="6">Ferredoxin-type protein NapF</fullName>
    </recommendedName>
</protein>
<feature type="domain" description="4Fe-4S ferredoxin-type" evidence="7">
    <location>
        <begin position="37"/>
        <end position="57"/>
    </location>
</feature>
<feature type="binding site" evidence="6">
    <location>
        <position position="148"/>
    </location>
    <ligand>
        <name>[4Fe-4S] cluster</name>
        <dbReference type="ChEBI" id="CHEBI:49883"/>
        <label>3</label>
    </ligand>
</feature>
<evidence type="ECO:0000259" key="7">
    <source>
        <dbReference type="PROSITE" id="PS51379"/>
    </source>
</evidence>
<dbReference type="SUPFAM" id="SSF54862">
    <property type="entry name" value="4Fe-4S ferredoxins"/>
    <property type="match status" value="1"/>
</dbReference>
<dbReference type="PROSITE" id="PS00198">
    <property type="entry name" value="4FE4S_FER_1"/>
    <property type="match status" value="2"/>
</dbReference>
<accession>A0A935PXE5</accession>
<evidence type="ECO:0000256" key="2">
    <source>
        <dbReference type="ARBA" id="ARBA00022723"/>
    </source>
</evidence>
<dbReference type="InterPro" id="IPR017896">
    <property type="entry name" value="4Fe4S_Fe-S-bd"/>
</dbReference>
<comment type="cofactor">
    <cofactor evidence="6">
        <name>[4Fe-4S] cluster</name>
        <dbReference type="ChEBI" id="CHEBI:49883"/>
    </cofactor>
</comment>
<dbReference type="GO" id="GO:0051539">
    <property type="term" value="F:4 iron, 4 sulfur cluster binding"/>
    <property type="evidence" value="ECO:0007669"/>
    <property type="project" value="UniProtKB-UniRule"/>
</dbReference>
<feature type="binding site" evidence="6">
    <location>
        <position position="69"/>
    </location>
    <ligand>
        <name>[4Fe-4S] cluster</name>
        <dbReference type="ChEBI" id="CHEBI:49883"/>
        <label>2</label>
    </ligand>
</feature>
<comment type="similarity">
    <text evidence="6">Belongs to the NapF family.</text>
</comment>
<dbReference type="AlphaFoldDB" id="A0A935PXE5"/>
<comment type="caution">
    <text evidence="8">The sequence shown here is derived from an EMBL/GenBank/DDBJ whole genome shotgun (WGS) entry which is preliminary data.</text>
</comment>
<evidence type="ECO:0000313" key="9">
    <source>
        <dbReference type="Proteomes" id="UP000697998"/>
    </source>
</evidence>
<feature type="binding site" evidence="6">
    <location>
        <position position="75"/>
    </location>
    <ligand>
        <name>[4Fe-4S] cluster</name>
        <dbReference type="ChEBI" id="CHEBI:49883"/>
        <label>2</label>
    </ligand>
</feature>
<feature type="binding site" evidence="6">
    <location>
        <position position="40"/>
    </location>
    <ligand>
        <name>[4Fe-4S] cluster</name>
        <dbReference type="ChEBI" id="CHEBI:49883"/>
        <label>1</label>
    </ligand>
</feature>